<feature type="domain" description="Putative plant transposon protein" evidence="2">
    <location>
        <begin position="67"/>
        <end position="248"/>
    </location>
</feature>
<feature type="compositionally biased region" description="Basic residues" evidence="1">
    <location>
        <begin position="451"/>
        <end position="460"/>
    </location>
</feature>
<sequence>MARCKNAPETTGRATTPVQIKYFEDDEAKARYQKLKGRQTLPEKGFVFKGTSLEGFPASVMATIAMHKWEKFATHPGTADPQKKPINVTLVQEFYSHLTSPTQSAVYVRGEKIQFTAAKIKKFYGLQNTADNHSKFVSGLKGKSNDFLLQDLCIPGADWDTANTAVERDRLKPDGKLWMHFIKQSLMPTSHTATTSLSRLQLLHSFLNGRSIDVGKIIVDEAYACLTRKSSPQLFPHLITTLCRKKGVFESPEDLQKKGRLGITAESIPSLMGFDETATSKQPTGGARTIAAAKLAALTITAETTRAHLEKLKTDLRTYFKYVQERDQVIKANFNEMLPQSSLSFPSFPQDLLKPAEAKMPEPQPAQPAAEHTSNQPQEKPLGSDSASSSPTPPDATPQHNSPPTQRRKGKEPLNTPATPAVEIDSEETAAFEEEEEPQHTPTPPISTTPVRRRTTKRTAGRVLVEDSEEEDDSAQPLGGEMFAPYSSRVGNGREDEVLKAELERRRSYSIPGKKCGMMRMLRHSGQNLGALGDKNGEKDKRESAANTHT</sequence>
<evidence type="ECO:0000313" key="4">
    <source>
        <dbReference type="Proteomes" id="UP001472677"/>
    </source>
</evidence>
<dbReference type="InterPro" id="IPR046796">
    <property type="entry name" value="Transposase_32_dom"/>
</dbReference>
<dbReference type="EMBL" id="JBBPBM010000003">
    <property type="protein sequence ID" value="KAK8593412.1"/>
    <property type="molecule type" value="Genomic_DNA"/>
</dbReference>
<evidence type="ECO:0000313" key="3">
    <source>
        <dbReference type="EMBL" id="KAK8593412.1"/>
    </source>
</evidence>
<feature type="compositionally biased region" description="Acidic residues" evidence="1">
    <location>
        <begin position="424"/>
        <end position="437"/>
    </location>
</feature>
<organism evidence="3 4">
    <name type="scientific">Hibiscus sabdariffa</name>
    <name type="common">roselle</name>
    <dbReference type="NCBI Taxonomy" id="183260"/>
    <lineage>
        <taxon>Eukaryota</taxon>
        <taxon>Viridiplantae</taxon>
        <taxon>Streptophyta</taxon>
        <taxon>Embryophyta</taxon>
        <taxon>Tracheophyta</taxon>
        <taxon>Spermatophyta</taxon>
        <taxon>Magnoliopsida</taxon>
        <taxon>eudicotyledons</taxon>
        <taxon>Gunneridae</taxon>
        <taxon>Pentapetalae</taxon>
        <taxon>rosids</taxon>
        <taxon>malvids</taxon>
        <taxon>Malvales</taxon>
        <taxon>Malvaceae</taxon>
        <taxon>Malvoideae</taxon>
        <taxon>Hibiscus</taxon>
    </lineage>
</organism>
<feature type="compositionally biased region" description="Basic and acidic residues" evidence="1">
    <location>
        <begin position="535"/>
        <end position="544"/>
    </location>
</feature>
<reference evidence="3 4" key="1">
    <citation type="journal article" date="2024" name="G3 (Bethesda)">
        <title>Genome assembly of Hibiscus sabdariffa L. provides insights into metabolisms of medicinal natural products.</title>
        <authorList>
            <person name="Kim T."/>
        </authorList>
    </citation>
    <scope>NUCLEOTIDE SEQUENCE [LARGE SCALE GENOMIC DNA]</scope>
    <source>
        <strain evidence="3">TK-2024</strain>
        <tissue evidence="3">Old leaves</tissue>
    </source>
</reference>
<accession>A0ABR2G413</accession>
<feature type="compositionally biased region" description="Basic and acidic residues" evidence="1">
    <location>
        <begin position="492"/>
        <end position="507"/>
    </location>
</feature>
<name>A0ABR2G413_9ROSI</name>
<dbReference type="Pfam" id="PF20167">
    <property type="entry name" value="Transposase_32"/>
    <property type="match status" value="1"/>
</dbReference>
<protein>
    <recommendedName>
        <fullName evidence="2">Putative plant transposon protein domain-containing protein</fullName>
    </recommendedName>
</protein>
<evidence type="ECO:0000259" key="2">
    <source>
        <dbReference type="Pfam" id="PF20167"/>
    </source>
</evidence>
<comment type="caution">
    <text evidence="3">The sequence shown here is derived from an EMBL/GenBank/DDBJ whole genome shotgun (WGS) entry which is preliminary data.</text>
</comment>
<dbReference type="Proteomes" id="UP001472677">
    <property type="component" value="Unassembled WGS sequence"/>
</dbReference>
<proteinExistence type="predicted"/>
<gene>
    <name evidence="3" type="ORF">V6N12_045494</name>
</gene>
<feature type="region of interest" description="Disordered" evidence="1">
    <location>
        <begin position="359"/>
        <end position="550"/>
    </location>
</feature>
<evidence type="ECO:0000256" key="1">
    <source>
        <dbReference type="SAM" id="MobiDB-lite"/>
    </source>
</evidence>
<keyword evidence="4" id="KW-1185">Reference proteome</keyword>